<accession>A0AAV0SP97</accession>
<protein>
    <recommendedName>
        <fullName evidence="3">Protein kinase domain-containing protein</fullName>
    </recommendedName>
</protein>
<feature type="compositionally biased region" description="Low complexity" evidence="1">
    <location>
        <begin position="30"/>
        <end position="55"/>
    </location>
</feature>
<evidence type="ECO:0000313" key="5">
    <source>
        <dbReference type="Proteomes" id="UP001159659"/>
    </source>
</evidence>
<proteinExistence type="predicted"/>
<evidence type="ECO:0000259" key="3">
    <source>
        <dbReference type="PROSITE" id="PS50011"/>
    </source>
</evidence>
<evidence type="ECO:0000256" key="2">
    <source>
        <dbReference type="SAM" id="Phobius"/>
    </source>
</evidence>
<evidence type="ECO:0000313" key="4">
    <source>
        <dbReference type="EMBL" id="CAI5704984.1"/>
    </source>
</evidence>
<name>A0AAV0SP97_9STRA</name>
<dbReference type="Pfam" id="PF00069">
    <property type="entry name" value="Pkinase"/>
    <property type="match status" value="1"/>
</dbReference>
<dbReference type="InterPro" id="IPR000719">
    <property type="entry name" value="Prot_kinase_dom"/>
</dbReference>
<dbReference type="InterPro" id="IPR051681">
    <property type="entry name" value="Ser/Thr_Kinases-Pseudokinases"/>
</dbReference>
<dbReference type="SUPFAM" id="SSF56112">
    <property type="entry name" value="Protein kinase-like (PK-like)"/>
    <property type="match status" value="1"/>
</dbReference>
<reference evidence="4" key="1">
    <citation type="submission" date="2022-12" db="EMBL/GenBank/DDBJ databases">
        <authorList>
            <person name="Webb A."/>
        </authorList>
    </citation>
    <scope>NUCLEOTIDE SEQUENCE</scope>
    <source>
        <strain evidence="4">Pf2</strain>
    </source>
</reference>
<dbReference type="InterPro" id="IPR008271">
    <property type="entry name" value="Ser/Thr_kinase_AS"/>
</dbReference>
<keyword evidence="2" id="KW-0812">Transmembrane</keyword>
<dbReference type="Gene3D" id="3.30.200.20">
    <property type="entry name" value="Phosphorylase Kinase, domain 1"/>
    <property type="match status" value="1"/>
</dbReference>
<dbReference type="AlphaFoldDB" id="A0AAV0SP97"/>
<dbReference type="Gene3D" id="1.10.510.10">
    <property type="entry name" value="Transferase(Phosphotransferase) domain 1"/>
    <property type="match status" value="1"/>
</dbReference>
<dbReference type="GO" id="GO:0005524">
    <property type="term" value="F:ATP binding"/>
    <property type="evidence" value="ECO:0007669"/>
    <property type="project" value="InterPro"/>
</dbReference>
<dbReference type="InterPro" id="IPR011009">
    <property type="entry name" value="Kinase-like_dom_sf"/>
</dbReference>
<dbReference type="GO" id="GO:0004674">
    <property type="term" value="F:protein serine/threonine kinase activity"/>
    <property type="evidence" value="ECO:0007669"/>
    <property type="project" value="TreeGrafter"/>
</dbReference>
<dbReference type="EMBL" id="CANTFK010000024">
    <property type="protein sequence ID" value="CAI5704984.1"/>
    <property type="molecule type" value="Genomic_DNA"/>
</dbReference>
<dbReference type="PROSITE" id="PS50011">
    <property type="entry name" value="PROTEIN_KINASE_DOM"/>
    <property type="match status" value="1"/>
</dbReference>
<organism evidence="4 5">
    <name type="scientific">Peronospora farinosa</name>
    <dbReference type="NCBI Taxonomy" id="134698"/>
    <lineage>
        <taxon>Eukaryota</taxon>
        <taxon>Sar</taxon>
        <taxon>Stramenopiles</taxon>
        <taxon>Oomycota</taxon>
        <taxon>Peronosporomycetes</taxon>
        <taxon>Peronosporales</taxon>
        <taxon>Peronosporaceae</taxon>
        <taxon>Peronospora</taxon>
    </lineage>
</organism>
<dbReference type="PROSITE" id="PS00108">
    <property type="entry name" value="PROTEIN_KINASE_ST"/>
    <property type="match status" value="1"/>
</dbReference>
<dbReference type="PANTHER" id="PTHR44329:SF214">
    <property type="entry name" value="PROTEIN KINASE DOMAIN-CONTAINING PROTEIN"/>
    <property type="match status" value="1"/>
</dbReference>
<feature type="region of interest" description="Disordered" evidence="1">
    <location>
        <begin position="29"/>
        <end position="55"/>
    </location>
</feature>
<feature type="transmembrane region" description="Helical" evidence="2">
    <location>
        <begin position="95"/>
        <end position="117"/>
    </location>
</feature>
<sequence length="495" mass="54254">METSEATANIPAPVRRTSATIAVSKVTWTSVPASRSNSSSSFEPDPTSKQDSAAANANASTTVIINVSSHSSDSDVSSRVIPMENSDRGVCMSTVIGIVAGFVAAVLLIMGTAFWLYRRKMQKLIVRSPLFDAYYDTVPGSLTAGPNVFTPSSAFATRGLTSFFDGTVNLDSSGNLDSTLRLDGSTGSKQSTKQRSSLWEDEVITAARIPLEKIIRKEIINEGGHGAVYRGLYRGECVAIKVLLPEQRKDMRQINAFLSEIKMMASVEHPCIVHFVGVAWDALSDLCAVSEFMPGGDLFTLLRRFDCVEHRVQGFDIDKAKIALHLAQALTYLHSLEPVVIHRDLKSMNILLSDDWEAKLTDFGVSRRWTVDTMTAGIGTKRWMAPEVMMGKRYDTSADIFSFGVVLSELDSHQPPYASTIATLTSESGEKVTETALMEMVVIGRVRVNFSSNAPAALVNLGHACVNLNPRLRPNAGEVHYQLQKILRMYQKYIL</sequence>
<feature type="domain" description="Protein kinase" evidence="3">
    <location>
        <begin position="214"/>
        <end position="483"/>
    </location>
</feature>
<evidence type="ECO:0000256" key="1">
    <source>
        <dbReference type="SAM" id="MobiDB-lite"/>
    </source>
</evidence>
<dbReference type="PANTHER" id="PTHR44329">
    <property type="entry name" value="SERINE/THREONINE-PROTEIN KINASE TNNI3K-RELATED"/>
    <property type="match status" value="1"/>
</dbReference>
<keyword evidence="2" id="KW-1133">Transmembrane helix</keyword>
<gene>
    <name evidence="4" type="ORF">PFR002_LOCUS403</name>
</gene>
<comment type="caution">
    <text evidence="4">The sequence shown here is derived from an EMBL/GenBank/DDBJ whole genome shotgun (WGS) entry which is preliminary data.</text>
</comment>
<keyword evidence="2" id="KW-0472">Membrane</keyword>
<dbReference type="Proteomes" id="UP001159659">
    <property type="component" value="Unassembled WGS sequence"/>
</dbReference>
<dbReference type="SMART" id="SM00220">
    <property type="entry name" value="S_TKc"/>
    <property type="match status" value="1"/>
</dbReference>